<dbReference type="Gene3D" id="1.10.630.10">
    <property type="entry name" value="Cytochrome P450"/>
    <property type="match status" value="1"/>
</dbReference>
<dbReference type="GO" id="GO:0016125">
    <property type="term" value="P:sterol metabolic process"/>
    <property type="evidence" value="ECO:0007669"/>
    <property type="project" value="TreeGrafter"/>
</dbReference>
<dbReference type="GO" id="GO:0016132">
    <property type="term" value="P:brassinosteroid biosynthetic process"/>
    <property type="evidence" value="ECO:0007669"/>
    <property type="project" value="TreeGrafter"/>
</dbReference>
<sequence length="138" mass="16048">MRTTAVALFTGVYLLAWIVLWVYRWRNPRCSGKLPPGSMGLPLLGETLQFFRPSAILEDFPFVREKMERQHFFFSFFLIASTSLVGQPAVVLTDPELSLSIFVQEGKLFQLWYPYTFREIFGRQNMGITQGVMHKYVK</sequence>
<evidence type="ECO:0000313" key="4">
    <source>
        <dbReference type="EMBL" id="MQM16183.1"/>
    </source>
</evidence>
<dbReference type="GO" id="GO:0016705">
    <property type="term" value="F:oxidoreductase activity, acting on paired donors, with incorporation or reduction of molecular oxygen"/>
    <property type="evidence" value="ECO:0007669"/>
    <property type="project" value="InterPro"/>
</dbReference>
<evidence type="ECO:0008006" key="6">
    <source>
        <dbReference type="Google" id="ProtNLM"/>
    </source>
</evidence>
<feature type="non-terminal residue" evidence="4">
    <location>
        <position position="1"/>
    </location>
</feature>
<protein>
    <recommendedName>
        <fullName evidence="6">Cytochrome P450</fullName>
    </recommendedName>
</protein>
<dbReference type="Proteomes" id="UP000652761">
    <property type="component" value="Unassembled WGS sequence"/>
</dbReference>
<dbReference type="GO" id="GO:0020037">
    <property type="term" value="F:heme binding"/>
    <property type="evidence" value="ECO:0007669"/>
    <property type="project" value="InterPro"/>
</dbReference>
<gene>
    <name evidence="4" type="ORF">Taro_049137</name>
</gene>
<dbReference type="GO" id="GO:0010268">
    <property type="term" value="P:brassinosteroid homeostasis"/>
    <property type="evidence" value="ECO:0007669"/>
    <property type="project" value="TreeGrafter"/>
</dbReference>
<dbReference type="PANTHER" id="PTHR24286:SF11">
    <property type="entry name" value="CYTOCHROME P450, FAMILY 87, SUBFAMILY A, POLYPEPTIDE 2"/>
    <property type="match status" value="1"/>
</dbReference>
<dbReference type="GO" id="GO:0005506">
    <property type="term" value="F:iron ion binding"/>
    <property type="evidence" value="ECO:0007669"/>
    <property type="project" value="InterPro"/>
</dbReference>
<dbReference type="OrthoDB" id="1372046at2759"/>
<keyword evidence="1" id="KW-0479">Metal-binding</keyword>
<dbReference type="InterPro" id="IPR036396">
    <property type="entry name" value="Cyt_P450_sf"/>
</dbReference>
<reference evidence="4" key="1">
    <citation type="submission" date="2017-07" db="EMBL/GenBank/DDBJ databases">
        <title>Taro Niue Genome Assembly and Annotation.</title>
        <authorList>
            <person name="Atibalentja N."/>
            <person name="Keating K."/>
            <person name="Fields C.J."/>
        </authorList>
    </citation>
    <scope>NUCLEOTIDE SEQUENCE</scope>
    <source>
        <strain evidence="4">Niue_2</strain>
        <tissue evidence="4">Leaf</tissue>
    </source>
</reference>
<evidence type="ECO:0000256" key="1">
    <source>
        <dbReference type="ARBA" id="ARBA00022723"/>
    </source>
</evidence>
<feature type="transmembrane region" description="Helical" evidence="3">
    <location>
        <begin position="72"/>
        <end position="90"/>
    </location>
</feature>
<accession>A0A843XA50</accession>
<name>A0A843XA50_COLES</name>
<evidence type="ECO:0000313" key="5">
    <source>
        <dbReference type="Proteomes" id="UP000652761"/>
    </source>
</evidence>
<evidence type="ECO:0000256" key="3">
    <source>
        <dbReference type="SAM" id="Phobius"/>
    </source>
</evidence>
<dbReference type="EMBL" id="NMUH01006882">
    <property type="protein sequence ID" value="MQM16183.1"/>
    <property type="molecule type" value="Genomic_DNA"/>
</dbReference>
<dbReference type="SUPFAM" id="SSF48264">
    <property type="entry name" value="Cytochrome P450"/>
    <property type="match status" value="1"/>
</dbReference>
<dbReference type="PANTHER" id="PTHR24286">
    <property type="entry name" value="CYTOCHROME P450 26"/>
    <property type="match status" value="1"/>
</dbReference>
<evidence type="ECO:0000256" key="2">
    <source>
        <dbReference type="ARBA" id="ARBA00023004"/>
    </source>
</evidence>
<comment type="caution">
    <text evidence="4">The sequence shown here is derived from an EMBL/GenBank/DDBJ whole genome shotgun (WGS) entry which is preliminary data.</text>
</comment>
<organism evidence="4 5">
    <name type="scientific">Colocasia esculenta</name>
    <name type="common">Wild taro</name>
    <name type="synonym">Arum esculentum</name>
    <dbReference type="NCBI Taxonomy" id="4460"/>
    <lineage>
        <taxon>Eukaryota</taxon>
        <taxon>Viridiplantae</taxon>
        <taxon>Streptophyta</taxon>
        <taxon>Embryophyta</taxon>
        <taxon>Tracheophyta</taxon>
        <taxon>Spermatophyta</taxon>
        <taxon>Magnoliopsida</taxon>
        <taxon>Liliopsida</taxon>
        <taxon>Araceae</taxon>
        <taxon>Aroideae</taxon>
        <taxon>Colocasieae</taxon>
        <taxon>Colocasia</taxon>
    </lineage>
</organism>
<keyword evidence="3" id="KW-1133">Transmembrane helix</keyword>
<keyword evidence="3" id="KW-0472">Membrane</keyword>
<keyword evidence="2" id="KW-0408">Iron</keyword>
<proteinExistence type="predicted"/>
<keyword evidence="5" id="KW-1185">Reference proteome</keyword>
<feature type="transmembrane region" description="Helical" evidence="3">
    <location>
        <begin position="6"/>
        <end position="23"/>
    </location>
</feature>
<dbReference type="GO" id="GO:0004497">
    <property type="term" value="F:monooxygenase activity"/>
    <property type="evidence" value="ECO:0007669"/>
    <property type="project" value="InterPro"/>
</dbReference>
<dbReference type="AlphaFoldDB" id="A0A843XA50"/>
<keyword evidence="3" id="KW-0812">Transmembrane</keyword>